<gene>
    <name evidence="3" type="ORF">DBW69_02760</name>
</gene>
<dbReference type="AlphaFoldDB" id="A0A368E0Q8"/>
<comment type="similarity">
    <text evidence="1">Belongs to the short-chain dehydrogenases/reductases (SDR) family.</text>
</comment>
<dbReference type="SUPFAM" id="SSF51735">
    <property type="entry name" value="NAD(P)-binding Rossmann-fold domains"/>
    <property type="match status" value="1"/>
</dbReference>
<reference evidence="3 4" key="1">
    <citation type="journal article" date="2018" name="Microbiome">
        <title>Fine metagenomic profile of the Mediterranean stratified and mixed water columns revealed by assembly and recruitment.</title>
        <authorList>
            <person name="Haro-Moreno J.M."/>
            <person name="Lopez-Perez M."/>
            <person name="De La Torre J.R."/>
            <person name="Picazo A."/>
            <person name="Camacho A."/>
            <person name="Rodriguez-Valera F."/>
        </authorList>
    </citation>
    <scope>NUCLEOTIDE SEQUENCE [LARGE SCALE GENOMIC DNA]</scope>
    <source>
        <strain evidence="3">MED-G55</strain>
    </source>
</reference>
<dbReference type="PANTHER" id="PTHR42760">
    <property type="entry name" value="SHORT-CHAIN DEHYDROGENASES/REDUCTASES FAMILY MEMBER"/>
    <property type="match status" value="1"/>
</dbReference>
<proteinExistence type="inferred from homology"/>
<evidence type="ECO:0000256" key="1">
    <source>
        <dbReference type="ARBA" id="ARBA00006484"/>
    </source>
</evidence>
<protein>
    <submittedName>
        <fullName evidence="3">SDR family NAD(P)-dependent oxidoreductase</fullName>
    </submittedName>
</protein>
<evidence type="ECO:0000313" key="4">
    <source>
        <dbReference type="Proteomes" id="UP000252132"/>
    </source>
</evidence>
<dbReference type="InterPro" id="IPR036291">
    <property type="entry name" value="NAD(P)-bd_dom_sf"/>
</dbReference>
<dbReference type="Pfam" id="PF13561">
    <property type="entry name" value="adh_short_C2"/>
    <property type="match status" value="1"/>
</dbReference>
<keyword evidence="2" id="KW-0560">Oxidoreductase</keyword>
<dbReference type="CDD" id="cd05233">
    <property type="entry name" value="SDR_c"/>
    <property type="match status" value="1"/>
</dbReference>
<dbReference type="GO" id="GO:0016616">
    <property type="term" value="F:oxidoreductase activity, acting on the CH-OH group of donors, NAD or NADP as acceptor"/>
    <property type="evidence" value="ECO:0007669"/>
    <property type="project" value="TreeGrafter"/>
</dbReference>
<dbReference type="PRINTS" id="PR00080">
    <property type="entry name" value="SDRFAMILY"/>
</dbReference>
<accession>A0A368E0Q8</accession>
<dbReference type="PROSITE" id="PS00061">
    <property type="entry name" value="ADH_SHORT"/>
    <property type="match status" value="1"/>
</dbReference>
<evidence type="ECO:0000256" key="2">
    <source>
        <dbReference type="ARBA" id="ARBA00023002"/>
    </source>
</evidence>
<dbReference type="Proteomes" id="UP000252132">
    <property type="component" value="Unassembled WGS sequence"/>
</dbReference>
<comment type="caution">
    <text evidence="3">The sequence shown here is derived from an EMBL/GenBank/DDBJ whole genome shotgun (WGS) entry which is preliminary data.</text>
</comment>
<dbReference type="FunFam" id="3.40.50.720:FF:000084">
    <property type="entry name" value="Short-chain dehydrogenase reductase"/>
    <property type="match status" value="1"/>
</dbReference>
<dbReference type="PRINTS" id="PR00081">
    <property type="entry name" value="GDHRDH"/>
</dbReference>
<dbReference type="InterPro" id="IPR002347">
    <property type="entry name" value="SDR_fam"/>
</dbReference>
<dbReference type="Gene3D" id="3.40.50.720">
    <property type="entry name" value="NAD(P)-binding Rossmann-like Domain"/>
    <property type="match status" value="1"/>
</dbReference>
<sequence>MRGLKDKVIILNGAAGGLGQAIATRLINEQACPVLVDHNQDTLLKLTENQVFNNSLCLNGDITDPDFIATIMTEAVEKFGKIDGLVNSAALLLPEDGDIAQTPLTCWLKTMETNLTSVFLTCQAALPHLEEQGGAIVNLSSVVAHAASATSQIAYTTAKGGVEALTKEIAISHARHNIRANCVAPGPVKTERTAHYFEDTAKWELRRRHIPMGRLGKPEEIAGLVCFLLSDDAGYITGASYLADGGISNAYVIDDVNGQETP</sequence>
<dbReference type="EMBL" id="QOQF01000006">
    <property type="protein sequence ID" value="RCL77669.1"/>
    <property type="molecule type" value="Genomic_DNA"/>
</dbReference>
<organism evidence="3 4">
    <name type="scientific">PS1 clade bacterium</name>
    <dbReference type="NCBI Taxonomy" id="2175152"/>
    <lineage>
        <taxon>Bacteria</taxon>
        <taxon>Pseudomonadati</taxon>
        <taxon>Pseudomonadota</taxon>
        <taxon>Alphaproteobacteria</taxon>
        <taxon>PS1 clade</taxon>
    </lineage>
</organism>
<name>A0A368E0Q8_9PROT</name>
<dbReference type="InterPro" id="IPR020904">
    <property type="entry name" value="Sc_DH/Rdtase_CS"/>
</dbReference>
<evidence type="ECO:0000313" key="3">
    <source>
        <dbReference type="EMBL" id="RCL77669.1"/>
    </source>
</evidence>
<dbReference type="PANTHER" id="PTHR42760:SF115">
    <property type="entry name" value="3-OXOACYL-[ACYL-CARRIER-PROTEIN] REDUCTASE FABG"/>
    <property type="match status" value="1"/>
</dbReference>